<dbReference type="Proteomes" id="UP000694941">
    <property type="component" value="Unplaced"/>
</dbReference>
<feature type="chain" id="PRO_5046060355" evidence="1">
    <location>
        <begin position="19"/>
        <end position="155"/>
    </location>
</feature>
<keyword evidence="2" id="KW-1185">Reference proteome</keyword>
<evidence type="ECO:0000256" key="1">
    <source>
        <dbReference type="SAM" id="SignalP"/>
    </source>
</evidence>
<protein>
    <submittedName>
        <fullName evidence="3">Uncharacterized protein LOC111089435</fullName>
    </submittedName>
</protein>
<organism evidence="2 3">
    <name type="scientific">Limulus polyphemus</name>
    <name type="common">Atlantic horseshoe crab</name>
    <dbReference type="NCBI Taxonomy" id="6850"/>
    <lineage>
        <taxon>Eukaryota</taxon>
        <taxon>Metazoa</taxon>
        <taxon>Ecdysozoa</taxon>
        <taxon>Arthropoda</taxon>
        <taxon>Chelicerata</taxon>
        <taxon>Merostomata</taxon>
        <taxon>Xiphosura</taxon>
        <taxon>Limulidae</taxon>
        <taxon>Limulus</taxon>
    </lineage>
</organism>
<reference evidence="3" key="1">
    <citation type="submission" date="2025-08" db="UniProtKB">
        <authorList>
            <consortium name="RefSeq"/>
        </authorList>
    </citation>
    <scope>IDENTIFICATION</scope>
    <source>
        <tissue evidence="3">Muscle</tissue>
    </source>
</reference>
<sequence>MFKSVVFNVLVLITYVNSQNSNPGQHRRALVNVIRAFSGLCANTTGLNLDSCIMMLEAEDGTEWNSCLTTGGFTDNAGFLTAACDAQRNIRTMIACVRSAARTNWRNERRRIITATRSLRPRQRRTQRRQMRNDYFSPKITAANNAQACLTVLAG</sequence>
<proteinExistence type="predicted"/>
<evidence type="ECO:0000313" key="2">
    <source>
        <dbReference type="Proteomes" id="UP000694941"/>
    </source>
</evidence>
<keyword evidence="1" id="KW-0732">Signal</keyword>
<evidence type="ECO:0000313" key="3">
    <source>
        <dbReference type="RefSeq" id="XP_022257655.1"/>
    </source>
</evidence>
<gene>
    <name evidence="3" type="primary">LOC111089435</name>
</gene>
<accession>A0ABM1TP49</accession>
<dbReference type="GeneID" id="111089435"/>
<dbReference type="RefSeq" id="XP_022257655.1">
    <property type="nucleotide sequence ID" value="XM_022401947.1"/>
</dbReference>
<feature type="signal peptide" evidence="1">
    <location>
        <begin position="1"/>
        <end position="18"/>
    </location>
</feature>
<name>A0ABM1TP49_LIMPO</name>